<dbReference type="Proteomes" id="UP000095286">
    <property type="component" value="Unplaced"/>
</dbReference>
<name>A0AC35TVX8_9BILA</name>
<reference evidence="2" key="1">
    <citation type="submission" date="2016-11" db="UniProtKB">
        <authorList>
            <consortium name="WormBaseParasite"/>
        </authorList>
    </citation>
    <scope>IDENTIFICATION</scope>
    <source>
        <strain evidence="2">KR3021</strain>
    </source>
</reference>
<protein>
    <submittedName>
        <fullName evidence="2">BED-type domain-containing protein</fullName>
    </submittedName>
</protein>
<evidence type="ECO:0000313" key="1">
    <source>
        <dbReference type="Proteomes" id="UP000095286"/>
    </source>
</evidence>
<accession>A0AC35TVX8</accession>
<sequence>MTERAPKRKEKVVEIPRKVCDTNMNLENDAINLSSTPTALPPTTTPWPTASFLTTQSTPPIIYTNIIKKDSKFYGNCVSHGANDWKCAHCEQAFINIKKNGMSGVKRHFDNNHKEITFKKQPKEFDQPSIKSIFKPLIQLEMLFRKLTKTVYDKYKKFLYVLHLNTLWYNFGKPRQRIIMKKESNKNGSSSGNSDEETTTTKASRWTSKKVTMKPKGK</sequence>
<organism evidence="1 2">
    <name type="scientific">Rhabditophanes sp. KR3021</name>
    <dbReference type="NCBI Taxonomy" id="114890"/>
    <lineage>
        <taxon>Eukaryota</taxon>
        <taxon>Metazoa</taxon>
        <taxon>Ecdysozoa</taxon>
        <taxon>Nematoda</taxon>
        <taxon>Chromadorea</taxon>
        <taxon>Rhabditida</taxon>
        <taxon>Tylenchina</taxon>
        <taxon>Panagrolaimomorpha</taxon>
        <taxon>Strongyloidoidea</taxon>
        <taxon>Alloionematidae</taxon>
        <taxon>Rhabditophanes</taxon>
    </lineage>
</organism>
<evidence type="ECO:0000313" key="2">
    <source>
        <dbReference type="WBParaSite" id="RSKR_0000524050.1"/>
    </source>
</evidence>
<proteinExistence type="predicted"/>
<dbReference type="WBParaSite" id="RSKR_0000524050.1">
    <property type="protein sequence ID" value="RSKR_0000524050.1"/>
    <property type="gene ID" value="RSKR_0000524050"/>
</dbReference>